<accession>A0A1Z4LTN3</accession>
<keyword evidence="6" id="KW-0408">Iron</keyword>
<protein>
    <submittedName>
        <fullName evidence="17">TonB-dependent siderophore receptor protein</fullName>
    </submittedName>
</protein>
<keyword evidence="8 12" id="KW-0798">TonB box</keyword>
<dbReference type="InterPro" id="IPR039426">
    <property type="entry name" value="TonB-dep_rcpt-like"/>
</dbReference>
<evidence type="ECO:0000256" key="9">
    <source>
        <dbReference type="ARBA" id="ARBA00023136"/>
    </source>
</evidence>
<reference evidence="17 18" key="1">
    <citation type="submission" date="2017-06" db="EMBL/GenBank/DDBJ databases">
        <title>Genome sequencing of cyanobaciteial culture collection at National Institute for Environmental Studies (NIES).</title>
        <authorList>
            <person name="Hirose Y."/>
            <person name="Shimura Y."/>
            <person name="Fujisawa T."/>
            <person name="Nakamura Y."/>
            <person name="Kawachi M."/>
        </authorList>
    </citation>
    <scope>NUCLEOTIDE SEQUENCE [LARGE SCALE GENOMIC DNA]</scope>
    <source>
        <strain evidence="17 18">NIES-267</strain>
    </source>
</reference>
<dbReference type="Proteomes" id="UP000218418">
    <property type="component" value="Chromosome"/>
</dbReference>
<keyword evidence="9 11" id="KW-0472">Membrane</keyword>
<evidence type="ECO:0000256" key="3">
    <source>
        <dbReference type="ARBA" id="ARBA00022452"/>
    </source>
</evidence>
<dbReference type="GO" id="GO:0009279">
    <property type="term" value="C:cell outer membrane"/>
    <property type="evidence" value="ECO:0007669"/>
    <property type="project" value="UniProtKB-SubCell"/>
</dbReference>
<comment type="similarity">
    <text evidence="11 12">Belongs to the TonB-dependent receptor family.</text>
</comment>
<evidence type="ECO:0000259" key="16">
    <source>
        <dbReference type="Pfam" id="PF11741"/>
    </source>
</evidence>
<evidence type="ECO:0000259" key="15">
    <source>
        <dbReference type="Pfam" id="PF07715"/>
    </source>
</evidence>
<comment type="subcellular location">
    <subcellularLocation>
        <location evidence="1 11">Cell outer membrane</location>
        <topology evidence="1 11">Multi-pass membrane protein</topology>
    </subcellularLocation>
</comment>
<dbReference type="SUPFAM" id="SSF56935">
    <property type="entry name" value="Porins"/>
    <property type="match status" value="1"/>
</dbReference>
<feature type="domain" description="TonB-dependent receptor plug" evidence="15">
    <location>
        <begin position="236"/>
        <end position="343"/>
    </location>
</feature>
<name>A0A1Z4LTN3_9CYAN</name>
<sequence>MATKYLFHICSIAGIGIQALMFIAKPVEAKDTQVGKSLKPLQAFSQLSSGQKKGHQRIFTDAQKFLPVLSQADSGEIVKVTGVKVNSTDRGLELILETSEGRELQVTNNSGGNNFIADIKNAQLSLNNGDQFTQEKPIAGINEITVTNKDANTIRITVTGEKGIPKAELFDSNQGLIFGFTPVASSTEPSTTPPEATQQEQPTAENDKKPEQTPTSQRNEDVIELIVTAQKRAENLQDVPISITALDRDQIESGDIDSFDDVAKNTPNFSVFSSGTNRLASFYSVRGITNFNAFSRDGVGIFIDDVPYDLSAFQNLGFNDLERVEILRGPQNTLYGRSSLGGVINVVTRKPTNEFEFNNSISYGNYDDFKAQASISGPLVEDKLFFRLSGDYSTRDGYVRNTFLDRDVDGGSGGNGRVKLLWTPSLDWEVSFNASFDDYREGAAPYVLLNQSDPSEASLDFNGFNDIVNNAQSLKIAYNQSDFRFTSITSNRFSSQKAAYDSDSTSSDGQINAPDFQSRLFSQELRFQSPEEADKFQWIFGGYFESSKFENNRPFIYGADSLALGFPLPPGEDVVDVESNTNTYAVFSQIDYKPIERLTLTAGLRYEATNSKIDATETFTSTDGSLVIPLLSVEDVEKNGDALLPRFVAEYKLTPNLMTYGSISRGYRPAGASFQPFNEDTAVFDAETSWNYEAGLKSSWLDNKLNVNLALFHNKVDNFQFVGIDRGNVFIDNADIKVTGAELEVRATPVKGLDIIGGLGLVNSRFRNGNDPFTGESLEDKRTTFSPDLTYNLAIQYRSVGGLLGRVELAGFGTTYFDELNTIKQDPYALVNVRVGYEFKKNGIYLFANNIFDTEYVTQAFNNTTGLQGTYGAPSTYGVQFKSRF</sequence>
<dbReference type="PANTHER" id="PTHR32552:SF81">
    <property type="entry name" value="TONB-DEPENDENT OUTER MEMBRANE RECEPTOR"/>
    <property type="match status" value="1"/>
</dbReference>
<evidence type="ECO:0000256" key="12">
    <source>
        <dbReference type="RuleBase" id="RU003357"/>
    </source>
</evidence>
<dbReference type="InterPro" id="IPR021731">
    <property type="entry name" value="AMIN_dom"/>
</dbReference>
<evidence type="ECO:0000256" key="6">
    <source>
        <dbReference type="ARBA" id="ARBA00023004"/>
    </source>
</evidence>
<dbReference type="GO" id="GO:0006826">
    <property type="term" value="P:iron ion transport"/>
    <property type="evidence" value="ECO:0007669"/>
    <property type="project" value="UniProtKB-KW"/>
</dbReference>
<evidence type="ECO:0000256" key="2">
    <source>
        <dbReference type="ARBA" id="ARBA00022448"/>
    </source>
</evidence>
<evidence type="ECO:0000256" key="1">
    <source>
        <dbReference type="ARBA" id="ARBA00004571"/>
    </source>
</evidence>
<evidence type="ECO:0000313" key="17">
    <source>
        <dbReference type="EMBL" id="BAY84418.1"/>
    </source>
</evidence>
<feature type="compositionally biased region" description="Low complexity" evidence="13">
    <location>
        <begin position="184"/>
        <end position="204"/>
    </location>
</feature>
<keyword evidence="7" id="KW-0406">Ion transport</keyword>
<dbReference type="Pfam" id="PF00593">
    <property type="entry name" value="TonB_dep_Rec_b-barrel"/>
    <property type="match status" value="1"/>
</dbReference>
<evidence type="ECO:0000256" key="5">
    <source>
        <dbReference type="ARBA" id="ARBA00022692"/>
    </source>
</evidence>
<feature type="domain" description="AMIN" evidence="16">
    <location>
        <begin position="83"/>
        <end position="178"/>
    </location>
</feature>
<keyword evidence="4" id="KW-0410">Iron transport</keyword>
<dbReference type="CDD" id="cd01347">
    <property type="entry name" value="ligand_gated_channel"/>
    <property type="match status" value="1"/>
</dbReference>
<proteinExistence type="inferred from homology"/>
<keyword evidence="3 11" id="KW-1134">Transmembrane beta strand</keyword>
<dbReference type="Gene3D" id="2.40.170.20">
    <property type="entry name" value="TonB-dependent receptor, beta-barrel domain"/>
    <property type="match status" value="1"/>
</dbReference>
<dbReference type="InterPro" id="IPR036942">
    <property type="entry name" value="Beta-barrel_TonB_sf"/>
</dbReference>
<feature type="domain" description="TonB-dependent receptor-like beta-barrel" evidence="14">
    <location>
        <begin position="434"/>
        <end position="851"/>
    </location>
</feature>
<evidence type="ECO:0000259" key="14">
    <source>
        <dbReference type="Pfam" id="PF00593"/>
    </source>
</evidence>
<keyword evidence="2 11" id="KW-0813">Transport</keyword>
<keyword evidence="5 11" id="KW-0812">Transmembrane</keyword>
<feature type="region of interest" description="Disordered" evidence="13">
    <location>
        <begin position="180"/>
        <end position="221"/>
    </location>
</feature>
<dbReference type="InterPro" id="IPR000531">
    <property type="entry name" value="Beta-barrel_TonB"/>
</dbReference>
<gene>
    <name evidence="17" type="ORF">NIES267_39140</name>
</gene>
<dbReference type="EMBL" id="AP018227">
    <property type="protein sequence ID" value="BAY84418.1"/>
    <property type="molecule type" value="Genomic_DNA"/>
</dbReference>
<evidence type="ECO:0000256" key="4">
    <source>
        <dbReference type="ARBA" id="ARBA00022496"/>
    </source>
</evidence>
<keyword evidence="18" id="KW-1185">Reference proteome</keyword>
<keyword evidence="10 11" id="KW-0998">Cell outer membrane</keyword>
<dbReference type="PANTHER" id="PTHR32552">
    <property type="entry name" value="FERRICHROME IRON RECEPTOR-RELATED"/>
    <property type="match status" value="1"/>
</dbReference>
<organism evidence="17 18">
    <name type="scientific">Calothrix parasitica NIES-267</name>
    <dbReference type="NCBI Taxonomy" id="1973488"/>
    <lineage>
        <taxon>Bacteria</taxon>
        <taxon>Bacillati</taxon>
        <taxon>Cyanobacteriota</taxon>
        <taxon>Cyanophyceae</taxon>
        <taxon>Nostocales</taxon>
        <taxon>Calotrichaceae</taxon>
        <taxon>Calothrix</taxon>
    </lineage>
</organism>
<dbReference type="InterPro" id="IPR012910">
    <property type="entry name" value="Plug_dom"/>
</dbReference>
<evidence type="ECO:0000256" key="8">
    <source>
        <dbReference type="ARBA" id="ARBA00023077"/>
    </source>
</evidence>
<evidence type="ECO:0000256" key="10">
    <source>
        <dbReference type="ARBA" id="ARBA00023237"/>
    </source>
</evidence>
<evidence type="ECO:0000256" key="11">
    <source>
        <dbReference type="PROSITE-ProRule" id="PRU01360"/>
    </source>
</evidence>
<evidence type="ECO:0000256" key="13">
    <source>
        <dbReference type="SAM" id="MobiDB-lite"/>
    </source>
</evidence>
<evidence type="ECO:0000313" key="18">
    <source>
        <dbReference type="Proteomes" id="UP000218418"/>
    </source>
</evidence>
<dbReference type="Pfam" id="PF11741">
    <property type="entry name" value="AMIN"/>
    <property type="match status" value="1"/>
</dbReference>
<dbReference type="PROSITE" id="PS52016">
    <property type="entry name" value="TONB_DEPENDENT_REC_3"/>
    <property type="match status" value="1"/>
</dbReference>
<dbReference type="AlphaFoldDB" id="A0A1Z4LTN3"/>
<evidence type="ECO:0000256" key="7">
    <source>
        <dbReference type="ARBA" id="ARBA00023065"/>
    </source>
</evidence>
<keyword evidence="17" id="KW-0675">Receptor</keyword>
<dbReference type="OrthoDB" id="473897at2"/>
<dbReference type="Pfam" id="PF07715">
    <property type="entry name" value="Plug"/>
    <property type="match status" value="1"/>
</dbReference>